<sequence>MLRSLRTVCLLAVTSHAFFTVPKAHAEPWIDTSDQFLRADIQRLADAGVITVPINTYPLMWSGITRNLKSADISELSPDIAEVVARVNYRYQQTQEQPFKSEIKAAATSKDKRFTSFGEPHRERASLSVSNSGSSDYFAYKVAASAHYDASDNHTYRLDDSYAALLLGNWVVSAGLVSSWWGPGNDQNLHRTNNARPLPGLTLSRNDPQAFETPWLSWLGEWNFTGSMSRLESDRAIANPYLLQMRGTLRPLRQLELGFSLTNQMCGEGIDCSLSDIWDSLVGGGNCTDGTNDCDSSTKSHKGNKIAGFDVRYSDTWFGQPIGIYFERTCEDNAGPYPWQIADCGRQLGVDTWLNIGDSVNKVYLEASDTLVACGTNANVFNCFYEHSEYLGGYRYYQRSIGSSYDSDARTLVLGVISQTPTYQVETKVRWLQLNKDGGHRNPDYTPYQPKENLVSISSQVGRETFMGRVNLGAEVRQSEIAETAKRSTQALIFADLTYPF</sequence>
<dbReference type="Pfam" id="PF14052">
    <property type="entry name" value="Caps_assemb_Wzi"/>
    <property type="match status" value="1"/>
</dbReference>
<feature type="chain" id="PRO_5041366491" evidence="1">
    <location>
        <begin position="27"/>
        <end position="501"/>
    </location>
</feature>
<protein>
    <submittedName>
        <fullName evidence="2">Outer membrane protein in capsule/EPS biosynthesis locus</fullName>
    </submittedName>
</protein>
<dbReference type="InterPro" id="IPR038636">
    <property type="entry name" value="Wzi_sf"/>
</dbReference>
<dbReference type="AlphaFoldDB" id="A0AA37TJZ8"/>
<comment type="caution">
    <text evidence="2">The sequence shown here is derived from an EMBL/GenBank/DDBJ whole genome shotgun (WGS) entry which is preliminary data.</text>
</comment>
<keyword evidence="3" id="KW-1185">Reference proteome</keyword>
<keyword evidence="1" id="KW-0732">Signal</keyword>
<dbReference type="Proteomes" id="UP001157439">
    <property type="component" value="Unassembled WGS sequence"/>
</dbReference>
<organism evidence="2 3">
    <name type="scientific">Paraferrimonas haliotis</name>
    <dbReference type="NCBI Taxonomy" id="2013866"/>
    <lineage>
        <taxon>Bacteria</taxon>
        <taxon>Pseudomonadati</taxon>
        <taxon>Pseudomonadota</taxon>
        <taxon>Gammaproteobacteria</taxon>
        <taxon>Alteromonadales</taxon>
        <taxon>Ferrimonadaceae</taxon>
        <taxon>Paraferrimonas</taxon>
    </lineage>
</organism>
<evidence type="ECO:0000256" key="1">
    <source>
        <dbReference type="SAM" id="SignalP"/>
    </source>
</evidence>
<feature type="signal peptide" evidence="1">
    <location>
        <begin position="1"/>
        <end position="26"/>
    </location>
</feature>
<accession>A0AA37TJZ8</accession>
<proteinExistence type="predicted"/>
<dbReference type="Gene3D" id="2.40.160.130">
    <property type="entry name" value="Capsule assembly protein Wzi"/>
    <property type="match status" value="1"/>
</dbReference>
<dbReference type="EMBL" id="BSPO01000002">
    <property type="protein sequence ID" value="GLS82852.1"/>
    <property type="molecule type" value="Genomic_DNA"/>
</dbReference>
<dbReference type="InterPro" id="IPR026950">
    <property type="entry name" value="Caps_assemb_Wzi"/>
</dbReference>
<evidence type="ECO:0000313" key="3">
    <source>
        <dbReference type="Proteomes" id="UP001157439"/>
    </source>
</evidence>
<evidence type="ECO:0000313" key="2">
    <source>
        <dbReference type="EMBL" id="GLS82852.1"/>
    </source>
</evidence>
<name>A0AA37TJZ8_9GAMM</name>
<reference evidence="2 3" key="1">
    <citation type="journal article" date="2014" name="Int. J. Syst. Evol. Microbiol.">
        <title>Complete genome sequence of Corynebacterium casei LMG S-19264T (=DSM 44701T), isolated from a smear-ripened cheese.</title>
        <authorList>
            <consortium name="US DOE Joint Genome Institute (JGI-PGF)"/>
            <person name="Walter F."/>
            <person name="Albersmeier A."/>
            <person name="Kalinowski J."/>
            <person name="Ruckert C."/>
        </authorList>
    </citation>
    <scope>NUCLEOTIDE SEQUENCE [LARGE SCALE GENOMIC DNA]</scope>
    <source>
        <strain evidence="2 3">NBRC 112785</strain>
    </source>
</reference>
<gene>
    <name evidence="2" type="ORF">GCM10007894_08290</name>
</gene>